<dbReference type="InterPro" id="IPR049625">
    <property type="entry name" value="Glyco_transf_61_cat"/>
</dbReference>
<sequence>MEALKKPKSLVLIALGVFVGLSMMTLHLSPTAREYASDKITIPKIFSKPISPIPPISPSIFSPSIHSTPIIDQNDDIYNVISPDPKLSETKYLGGVPGHQVLQNIWIKDQTIYILHRRRKSIPGMSRVVSGDTKYEIIRDPQDAVLKGAENALVMDGSTIFVNDGAKTDMWHYLSSYYPFIAEVFLGSVTALASVPATREMVEEVRPGIEVPKVPQRVIIPWKAAEGWRDEEGMNELVLKGVLGDANLIEPHSWAQLSEHSRAHDGWIFFERAVIADRWASHRHNPLSDSLNKMAASIFSRPHPPFFFTPIRTALLSHLEIPLPQNRRDPQRSLGKLPKIVYVDRQNTNRKLSNEGHKELSVVLGEIESLGLATVGHKKLGKLRGKDKIEAVHDADILIGIHGDDLTNQLWMPEGGIVIELFPKDSWLPAHQIVADILSHEYIPIWNDRALSREEWDALPRQHGEHLLSNGEDIPIDATFLRLLLEEIVQRMVAP</sequence>
<dbReference type="GeneID" id="91093537"/>
<evidence type="ECO:0000313" key="3">
    <source>
        <dbReference type="Proteomes" id="UP001355207"/>
    </source>
</evidence>
<dbReference type="RefSeq" id="XP_066074727.1">
    <property type="nucleotide sequence ID" value="XM_066218630.1"/>
</dbReference>
<proteinExistence type="predicted"/>
<evidence type="ECO:0000259" key="1">
    <source>
        <dbReference type="Pfam" id="PF04577"/>
    </source>
</evidence>
<organism evidence="2 3">
    <name type="scientific">Kwoniella dendrophila CBS 6074</name>
    <dbReference type="NCBI Taxonomy" id="1295534"/>
    <lineage>
        <taxon>Eukaryota</taxon>
        <taxon>Fungi</taxon>
        <taxon>Dikarya</taxon>
        <taxon>Basidiomycota</taxon>
        <taxon>Agaricomycotina</taxon>
        <taxon>Tremellomycetes</taxon>
        <taxon>Tremellales</taxon>
        <taxon>Cryptococcaceae</taxon>
        <taxon>Kwoniella</taxon>
    </lineage>
</organism>
<reference evidence="2 3" key="1">
    <citation type="submission" date="2024-01" db="EMBL/GenBank/DDBJ databases">
        <title>Comparative genomics of Cryptococcus and Kwoniella reveals pathogenesis evolution and contrasting modes of karyotype evolution via chromosome fusion or intercentromeric recombination.</title>
        <authorList>
            <person name="Coelho M.A."/>
            <person name="David-Palma M."/>
            <person name="Shea T."/>
            <person name="Bowers K."/>
            <person name="McGinley-Smith S."/>
            <person name="Mohammad A.W."/>
            <person name="Gnirke A."/>
            <person name="Yurkov A.M."/>
            <person name="Nowrousian M."/>
            <person name="Sun S."/>
            <person name="Cuomo C.A."/>
            <person name="Heitman J."/>
        </authorList>
    </citation>
    <scope>NUCLEOTIDE SEQUENCE [LARGE SCALE GENOMIC DNA]</scope>
    <source>
        <strain evidence="2 3">CBS 6074</strain>
    </source>
</reference>
<feature type="domain" description="Glycosyltransferase 61 catalytic" evidence="1">
    <location>
        <begin position="173"/>
        <end position="419"/>
    </location>
</feature>
<accession>A0AAX4JSV4</accession>
<dbReference type="Proteomes" id="UP001355207">
    <property type="component" value="Chromosome 3"/>
</dbReference>
<dbReference type="AlphaFoldDB" id="A0AAX4JSV4"/>
<name>A0AAX4JSV4_9TREE</name>
<protein>
    <recommendedName>
        <fullName evidence="1">Glycosyltransferase 61 catalytic domain-containing protein</fullName>
    </recommendedName>
</protein>
<gene>
    <name evidence="2" type="ORF">L201_002866</name>
</gene>
<evidence type="ECO:0000313" key="2">
    <source>
        <dbReference type="EMBL" id="WWC87964.1"/>
    </source>
</evidence>
<dbReference type="Pfam" id="PF04577">
    <property type="entry name" value="Glyco_transf_61"/>
    <property type="match status" value="1"/>
</dbReference>
<keyword evidence="3" id="KW-1185">Reference proteome</keyword>
<dbReference type="EMBL" id="CP144100">
    <property type="protein sequence ID" value="WWC87964.1"/>
    <property type="molecule type" value="Genomic_DNA"/>
</dbReference>
<dbReference type="GO" id="GO:0016757">
    <property type="term" value="F:glycosyltransferase activity"/>
    <property type="evidence" value="ECO:0007669"/>
    <property type="project" value="InterPro"/>
</dbReference>